<dbReference type="PANTHER" id="PTHR12381:SF56">
    <property type="entry name" value="B30.2_SPRY DOMAIN-CONTAINING PROTEIN-RELATED"/>
    <property type="match status" value="1"/>
</dbReference>
<comment type="caution">
    <text evidence="2">The sequence shown here is derived from an EMBL/GenBank/DDBJ whole genome shotgun (WGS) entry which is preliminary data.</text>
</comment>
<dbReference type="InterPro" id="IPR003877">
    <property type="entry name" value="SPRY_dom"/>
</dbReference>
<protein>
    <recommendedName>
        <fullName evidence="1">SPRY domain-containing protein</fullName>
    </recommendedName>
</protein>
<evidence type="ECO:0000259" key="1">
    <source>
        <dbReference type="Pfam" id="PF00622"/>
    </source>
</evidence>
<gene>
    <name evidence="2" type="ORF">SLEP1_g29413</name>
</gene>
<sequence length="151" mass="16319">MPVGNLGKTDHSFGFGGTGKFLTSRKFSDYGEKFSTGDTIVCAVDLETKPLASIGFSKNGKWLGTAMQFNAGPDGLVVVDSPTRMLQWESAIFPHILLKNVVVQLQFSVEDGPVLKEGFKPWAASLEDGNAIMGSMLSSVRDCEVMMMVGY</sequence>
<feature type="domain" description="SPRY" evidence="1">
    <location>
        <begin position="5"/>
        <end position="70"/>
    </location>
</feature>
<dbReference type="PANTHER" id="PTHR12381">
    <property type="entry name" value="HETEROGENEOUS NUCLEAR RIBONUCLEOPROTEIN U FAMILY MEMBER"/>
    <property type="match status" value="1"/>
</dbReference>
<dbReference type="AlphaFoldDB" id="A0AAV5K5X7"/>
<dbReference type="SUPFAM" id="SSF49899">
    <property type="entry name" value="Concanavalin A-like lectins/glucanases"/>
    <property type="match status" value="1"/>
</dbReference>
<reference evidence="2 3" key="1">
    <citation type="journal article" date="2021" name="Commun. Biol.">
        <title>The genome of Shorea leprosula (Dipterocarpaceae) highlights the ecological relevance of drought in aseasonal tropical rainforests.</title>
        <authorList>
            <person name="Ng K.K.S."/>
            <person name="Kobayashi M.J."/>
            <person name="Fawcett J.A."/>
            <person name="Hatakeyama M."/>
            <person name="Paape T."/>
            <person name="Ng C.H."/>
            <person name="Ang C.C."/>
            <person name="Tnah L.H."/>
            <person name="Lee C.T."/>
            <person name="Nishiyama T."/>
            <person name="Sese J."/>
            <person name="O'Brien M.J."/>
            <person name="Copetti D."/>
            <person name="Mohd Noor M.I."/>
            <person name="Ong R.C."/>
            <person name="Putra M."/>
            <person name="Sireger I.Z."/>
            <person name="Indrioko S."/>
            <person name="Kosugi Y."/>
            <person name="Izuno A."/>
            <person name="Isagi Y."/>
            <person name="Lee S.L."/>
            <person name="Shimizu K.K."/>
        </authorList>
    </citation>
    <scope>NUCLEOTIDE SEQUENCE [LARGE SCALE GENOMIC DNA]</scope>
    <source>
        <strain evidence="2">214</strain>
    </source>
</reference>
<name>A0AAV5K5X7_9ROSI</name>
<dbReference type="Gene3D" id="2.60.120.920">
    <property type="match status" value="1"/>
</dbReference>
<dbReference type="Pfam" id="PF00622">
    <property type="entry name" value="SPRY"/>
    <property type="match status" value="1"/>
</dbReference>
<evidence type="ECO:0000313" key="2">
    <source>
        <dbReference type="EMBL" id="GKV19117.1"/>
    </source>
</evidence>
<proteinExistence type="predicted"/>
<dbReference type="GO" id="GO:0000380">
    <property type="term" value="P:alternative mRNA splicing, via spliceosome"/>
    <property type="evidence" value="ECO:0007669"/>
    <property type="project" value="TreeGrafter"/>
</dbReference>
<dbReference type="EMBL" id="BPVZ01000052">
    <property type="protein sequence ID" value="GKV19117.1"/>
    <property type="molecule type" value="Genomic_DNA"/>
</dbReference>
<dbReference type="InterPro" id="IPR013320">
    <property type="entry name" value="ConA-like_dom_sf"/>
</dbReference>
<dbReference type="InterPro" id="IPR043136">
    <property type="entry name" value="B30.2/SPRY_sf"/>
</dbReference>
<dbReference type="Proteomes" id="UP001054252">
    <property type="component" value="Unassembled WGS sequence"/>
</dbReference>
<accession>A0AAV5K5X7</accession>
<organism evidence="2 3">
    <name type="scientific">Rubroshorea leprosula</name>
    <dbReference type="NCBI Taxonomy" id="152421"/>
    <lineage>
        <taxon>Eukaryota</taxon>
        <taxon>Viridiplantae</taxon>
        <taxon>Streptophyta</taxon>
        <taxon>Embryophyta</taxon>
        <taxon>Tracheophyta</taxon>
        <taxon>Spermatophyta</taxon>
        <taxon>Magnoliopsida</taxon>
        <taxon>eudicotyledons</taxon>
        <taxon>Gunneridae</taxon>
        <taxon>Pentapetalae</taxon>
        <taxon>rosids</taxon>
        <taxon>malvids</taxon>
        <taxon>Malvales</taxon>
        <taxon>Dipterocarpaceae</taxon>
        <taxon>Rubroshorea</taxon>
    </lineage>
</organism>
<dbReference type="GO" id="GO:0005634">
    <property type="term" value="C:nucleus"/>
    <property type="evidence" value="ECO:0007669"/>
    <property type="project" value="TreeGrafter"/>
</dbReference>
<evidence type="ECO:0000313" key="3">
    <source>
        <dbReference type="Proteomes" id="UP001054252"/>
    </source>
</evidence>
<dbReference type="GO" id="GO:0003723">
    <property type="term" value="F:RNA binding"/>
    <property type="evidence" value="ECO:0007669"/>
    <property type="project" value="TreeGrafter"/>
</dbReference>
<keyword evidence="3" id="KW-1185">Reference proteome</keyword>